<comment type="cofactor">
    <cofactor evidence="3">
        <name>Zn(2+)</name>
        <dbReference type="ChEBI" id="CHEBI:29105"/>
    </cofactor>
    <text evidence="3">Binds 1 zinc ion per subunit.</text>
</comment>
<comment type="caution">
    <text evidence="6">The sequence shown here is derived from an EMBL/GenBank/DDBJ whole genome shotgun (WGS) entry which is preliminary data.</text>
</comment>
<dbReference type="PANTHER" id="PTHR42742">
    <property type="entry name" value="TRANSCRIPTIONAL REPRESSOR MPRA"/>
    <property type="match status" value="1"/>
</dbReference>
<dbReference type="Proteomes" id="UP000186705">
    <property type="component" value="Unassembled WGS sequence"/>
</dbReference>
<dbReference type="OrthoDB" id="9808275at2"/>
<keyword evidence="7" id="KW-1185">Reference proteome</keyword>
<keyword evidence="2 3" id="KW-0862">Zinc</keyword>
<dbReference type="CDD" id="cd07010">
    <property type="entry name" value="cupin_PMI_type_I_N_bac"/>
    <property type="match status" value="1"/>
</dbReference>
<feature type="binding site" evidence="3">
    <location>
        <position position="108"/>
    </location>
    <ligand>
        <name>Zn(2+)</name>
        <dbReference type="ChEBI" id="CHEBI:29105"/>
    </ligand>
</feature>
<feature type="domain" description="Phosphomannose isomerase type I catalytic" evidence="5">
    <location>
        <begin position="25"/>
        <end position="99"/>
    </location>
</feature>
<dbReference type="InterPro" id="IPR051804">
    <property type="entry name" value="Carb_Metab_Reg_Kinase/Isom"/>
</dbReference>
<evidence type="ECO:0000256" key="2">
    <source>
        <dbReference type="ARBA" id="ARBA00022833"/>
    </source>
</evidence>
<dbReference type="GO" id="GO:0004476">
    <property type="term" value="F:mannose-6-phosphate isomerase activity"/>
    <property type="evidence" value="ECO:0007669"/>
    <property type="project" value="InterPro"/>
</dbReference>
<dbReference type="AlphaFoldDB" id="A0A1U7NNP3"/>
<dbReference type="Pfam" id="PF20511">
    <property type="entry name" value="PMI_typeI_cat"/>
    <property type="match status" value="1"/>
</dbReference>
<proteinExistence type="predicted"/>
<dbReference type="Gene3D" id="2.60.120.10">
    <property type="entry name" value="Jelly Rolls"/>
    <property type="match status" value="1"/>
</dbReference>
<organism evidence="6 7">
    <name type="scientific">Dubosiella newyorkensis</name>
    <dbReference type="NCBI Taxonomy" id="1862672"/>
    <lineage>
        <taxon>Bacteria</taxon>
        <taxon>Bacillati</taxon>
        <taxon>Bacillota</taxon>
        <taxon>Erysipelotrichia</taxon>
        <taxon>Erysipelotrichales</taxon>
        <taxon>Erysipelotrichaceae</taxon>
        <taxon>Dubosiella</taxon>
    </lineage>
</organism>
<dbReference type="PANTHER" id="PTHR42742:SF3">
    <property type="entry name" value="FRUCTOKINASE"/>
    <property type="match status" value="1"/>
</dbReference>
<dbReference type="PIRSF" id="PIRSF036894">
    <property type="entry name" value="PMI_Firm_short"/>
    <property type="match status" value="1"/>
</dbReference>
<sequence>MKPLVLEPIPDYTIWGGDTISTFRNADKNYGTWWEVSAHPYCTNKIKGEEKTLQQYIDEDPEKMLGKGLDLHEMLRVAFLDAKDQLSIQVHPYDTYAQEHNHDYGKDESWYIIQAKPGAKLVAGTKTKDPDQIKKALEEQTIEDLLNYVEVKQGDYIDIPCGMLHALGSGIVALEVGTNSNTTYRFYDYHRKDSQGKERPLHLKESFDVADFSKKPTFVPAKKETRRIGDTTNYTVDEVFVKETPLKLETNGRYFLISNLGEETILYTDGNETRLGKWESAFIPAALSCVTINKNAHVLVSRTKGNKK</sequence>
<reference evidence="6 7" key="1">
    <citation type="submission" date="2016-11" db="EMBL/GenBank/DDBJ databases">
        <title>Description of two novel members of the family Erysipelotrichaceae: Ileibacterium lipovorans gen. nov., sp. nov. and Dubosiella newyorkensis, gen. nov., sp. nov.</title>
        <authorList>
            <person name="Cox L.M."/>
            <person name="Sohn J."/>
            <person name="Tyrrell K.L."/>
            <person name="Citron D.M."/>
            <person name="Lawson P.A."/>
            <person name="Patel N.B."/>
            <person name="Iizumi T."/>
            <person name="Perez-Perez G.I."/>
            <person name="Goldstein E.J."/>
            <person name="Blaser M.J."/>
        </authorList>
    </citation>
    <scope>NUCLEOTIDE SEQUENCE [LARGE SCALE GENOMIC DNA]</scope>
    <source>
        <strain evidence="6 7">NYU-BL-A4</strain>
    </source>
</reference>
<evidence type="ECO:0000256" key="1">
    <source>
        <dbReference type="ARBA" id="ARBA00022723"/>
    </source>
</evidence>
<feature type="binding site" evidence="3">
    <location>
        <position position="165"/>
    </location>
    <ligand>
        <name>Zn(2+)</name>
        <dbReference type="ChEBI" id="CHEBI:29105"/>
    </ligand>
</feature>
<dbReference type="RefSeq" id="WP_076340994.1">
    <property type="nucleotide sequence ID" value="NZ_CAMSPY010000018.1"/>
</dbReference>
<evidence type="ECO:0000256" key="4">
    <source>
        <dbReference type="PIRSR" id="PIRSR036894-2"/>
    </source>
</evidence>
<dbReference type="EMBL" id="MPKA01000056">
    <property type="protein sequence ID" value="OLU46954.1"/>
    <property type="molecule type" value="Genomic_DNA"/>
</dbReference>
<feature type="active site" evidence="4">
    <location>
        <position position="185"/>
    </location>
</feature>
<gene>
    <name evidence="6" type="ORF">BO225_04005</name>
</gene>
<dbReference type="InterPro" id="IPR046457">
    <property type="entry name" value="PMI_typeI_cat"/>
</dbReference>
<accession>A0A1U7NNP3</accession>
<dbReference type="GO" id="GO:0008270">
    <property type="term" value="F:zinc ion binding"/>
    <property type="evidence" value="ECO:0007669"/>
    <property type="project" value="InterPro"/>
</dbReference>
<evidence type="ECO:0000313" key="6">
    <source>
        <dbReference type="EMBL" id="OLU46954.1"/>
    </source>
</evidence>
<dbReference type="GeneID" id="78275112"/>
<name>A0A1U7NNP3_9FIRM</name>
<dbReference type="InterPro" id="IPR011051">
    <property type="entry name" value="RmlC_Cupin_sf"/>
</dbReference>
<dbReference type="STRING" id="1862672.BO225_04005"/>
<feature type="binding site" evidence="3">
    <location>
        <position position="91"/>
    </location>
    <ligand>
        <name>Zn(2+)</name>
        <dbReference type="ChEBI" id="CHEBI:29105"/>
    </ligand>
</feature>
<dbReference type="InterPro" id="IPR014710">
    <property type="entry name" value="RmlC-like_jellyroll"/>
</dbReference>
<protein>
    <recommendedName>
        <fullName evidence="5">Phosphomannose isomerase type I catalytic domain-containing protein</fullName>
    </recommendedName>
</protein>
<dbReference type="SUPFAM" id="SSF51182">
    <property type="entry name" value="RmlC-like cupins"/>
    <property type="match status" value="1"/>
</dbReference>
<dbReference type="GO" id="GO:0005975">
    <property type="term" value="P:carbohydrate metabolic process"/>
    <property type="evidence" value="ECO:0007669"/>
    <property type="project" value="InterPro"/>
</dbReference>
<keyword evidence="1 3" id="KW-0479">Metal-binding</keyword>
<dbReference type="InterPro" id="IPR014628">
    <property type="entry name" value="Man6P_isomerase_Firm_short"/>
</dbReference>
<evidence type="ECO:0000313" key="7">
    <source>
        <dbReference type="Proteomes" id="UP000186705"/>
    </source>
</evidence>
<evidence type="ECO:0000259" key="5">
    <source>
        <dbReference type="Pfam" id="PF20511"/>
    </source>
</evidence>
<evidence type="ECO:0000256" key="3">
    <source>
        <dbReference type="PIRSR" id="PIRSR036894-1"/>
    </source>
</evidence>